<dbReference type="OrthoDB" id="3171056at2"/>
<feature type="compositionally biased region" description="Basic and acidic residues" evidence="1">
    <location>
        <begin position="264"/>
        <end position="274"/>
    </location>
</feature>
<dbReference type="Pfam" id="PF01569">
    <property type="entry name" value="PAP2"/>
    <property type="match status" value="1"/>
</dbReference>
<accession>A0A6I6FR58</accession>
<dbReference type="CDD" id="cd03392">
    <property type="entry name" value="PAP2_like_2"/>
    <property type="match status" value="1"/>
</dbReference>
<feature type="transmembrane region" description="Helical" evidence="2">
    <location>
        <begin position="99"/>
        <end position="118"/>
    </location>
</feature>
<dbReference type="InterPro" id="IPR036938">
    <property type="entry name" value="PAP2/HPO_sf"/>
</dbReference>
<dbReference type="SMART" id="SM00014">
    <property type="entry name" value="acidPPc"/>
    <property type="match status" value="1"/>
</dbReference>
<dbReference type="Proteomes" id="UP000422572">
    <property type="component" value="Chromosome"/>
</dbReference>
<organism evidence="4 5">
    <name type="scientific">Streptomyces ficellus</name>
    <dbReference type="NCBI Taxonomy" id="1977088"/>
    <lineage>
        <taxon>Bacteria</taxon>
        <taxon>Bacillati</taxon>
        <taxon>Actinomycetota</taxon>
        <taxon>Actinomycetes</taxon>
        <taxon>Kitasatosporales</taxon>
        <taxon>Streptomycetaceae</taxon>
        <taxon>Streptomyces</taxon>
    </lineage>
</organism>
<keyword evidence="2" id="KW-0472">Membrane</keyword>
<evidence type="ECO:0000256" key="2">
    <source>
        <dbReference type="SAM" id="Phobius"/>
    </source>
</evidence>
<feature type="transmembrane region" description="Helical" evidence="2">
    <location>
        <begin position="138"/>
        <end position="159"/>
    </location>
</feature>
<evidence type="ECO:0000313" key="5">
    <source>
        <dbReference type="Proteomes" id="UP000422572"/>
    </source>
</evidence>
<keyword evidence="2" id="KW-1133">Transmembrane helix</keyword>
<evidence type="ECO:0000256" key="1">
    <source>
        <dbReference type="SAM" id="MobiDB-lite"/>
    </source>
</evidence>
<feature type="transmembrane region" description="Helical" evidence="2">
    <location>
        <begin position="66"/>
        <end position="90"/>
    </location>
</feature>
<feature type="compositionally biased region" description="Basic and acidic residues" evidence="1">
    <location>
        <begin position="287"/>
        <end position="302"/>
    </location>
</feature>
<feature type="transmembrane region" description="Helical" evidence="2">
    <location>
        <begin position="12"/>
        <end position="32"/>
    </location>
</feature>
<sequence>MTSGSGGAAGRLGLLVWLPVWGVLMVGAGLVVTGPAAGWWPFAAEGAVGVWFAGRRTAVATAVSEWLTSAASTGAVIGVTGVCVVALVVLPRAPRWRDALFLGASVTAQSALFLLVTVCVDRSRPEVERLDPAPPTSSFPSGHAGASLALYGGLATLVVTRLRGPWRYVAAGLLLLVPPAVAVSRLYRGMHHPSDVVAGLVNGAVVLLVLAHALLLGRSPVSRGAYAPRRTRAVAPYAPAGWWGTGRGQGAFWYVDGRTGPPTEGKRRGTRDQRQGPQAVRGARPRPQRDPDPGRGDRRAADEGSVPGGVG</sequence>
<dbReference type="KEGG" id="sfic:EIZ62_29945"/>
<evidence type="ECO:0000313" key="4">
    <source>
        <dbReference type="EMBL" id="QGV82009.1"/>
    </source>
</evidence>
<proteinExistence type="predicted"/>
<reference evidence="4 5" key="1">
    <citation type="submission" date="2018-12" db="EMBL/GenBank/DDBJ databases">
        <title>Complete genome sequence of Streptomyces ficellus NRRL8067, the producer of ficellomycin, feldamycin and nojirimycin.</title>
        <authorList>
            <person name="Zhang H."/>
            <person name="Yue R."/>
            <person name="Liu Y."/>
            <person name="Li M."/>
            <person name="Mu H."/>
            <person name="Zhang J."/>
        </authorList>
    </citation>
    <scope>NUCLEOTIDE SEQUENCE [LARGE SCALE GENOMIC DNA]</scope>
    <source>
        <strain evidence="4 5">NRRL 8067</strain>
    </source>
</reference>
<feature type="domain" description="Phosphatidic acid phosphatase type 2/haloperoxidase" evidence="3">
    <location>
        <begin position="96"/>
        <end position="211"/>
    </location>
</feature>
<dbReference type="Gene3D" id="1.20.144.10">
    <property type="entry name" value="Phosphatidic acid phosphatase type 2/haloperoxidase"/>
    <property type="match status" value="1"/>
</dbReference>
<dbReference type="SUPFAM" id="SSF48317">
    <property type="entry name" value="Acid phosphatase/Vanadium-dependent haloperoxidase"/>
    <property type="match status" value="1"/>
</dbReference>
<dbReference type="AlphaFoldDB" id="A0A6I6FR58"/>
<feature type="region of interest" description="Disordered" evidence="1">
    <location>
        <begin position="255"/>
        <end position="311"/>
    </location>
</feature>
<protein>
    <submittedName>
        <fullName evidence="4">Phosphatase PAP2 family protein</fullName>
    </submittedName>
</protein>
<dbReference type="EMBL" id="CP034279">
    <property type="protein sequence ID" value="QGV82009.1"/>
    <property type="molecule type" value="Genomic_DNA"/>
</dbReference>
<feature type="transmembrane region" description="Helical" evidence="2">
    <location>
        <begin position="166"/>
        <end position="184"/>
    </location>
</feature>
<evidence type="ECO:0000259" key="3">
    <source>
        <dbReference type="SMART" id="SM00014"/>
    </source>
</evidence>
<keyword evidence="2" id="KW-0812">Transmembrane</keyword>
<feature type="transmembrane region" description="Helical" evidence="2">
    <location>
        <begin position="196"/>
        <end position="216"/>
    </location>
</feature>
<gene>
    <name evidence="4" type="ORF">EIZ62_29945</name>
</gene>
<name>A0A6I6FR58_9ACTN</name>
<keyword evidence="5" id="KW-1185">Reference proteome</keyword>
<dbReference type="InterPro" id="IPR000326">
    <property type="entry name" value="PAP2/HPO"/>
</dbReference>